<evidence type="ECO:0000256" key="2">
    <source>
        <dbReference type="ARBA" id="ARBA00023315"/>
    </source>
</evidence>
<dbReference type="PROSITE" id="PS51186">
    <property type="entry name" value="GNAT"/>
    <property type="match status" value="1"/>
</dbReference>
<comment type="caution">
    <text evidence="4">The sequence shown here is derived from an EMBL/GenBank/DDBJ whole genome shotgun (WGS) entry which is preliminary data.</text>
</comment>
<accession>K6WC77</accession>
<organism evidence="4 5">
    <name type="scientific">Kineosphaera limosa NBRC 100340</name>
    <dbReference type="NCBI Taxonomy" id="1184609"/>
    <lineage>
        <taxon>Bacteria</taxon>
        <taxon>Bacillati</taxon>
        <taxon>Actinomycetota</taxon>
        <taxon>Actinomycetes</taxon>
        <taxon>Micrococcales</taxon>
        <taxon>Dermatophilaceae</taxon>
        <taxon>Kineosphaera</taxon>
    </lineage>
</organism>
<dbReference type="EMBL" id="BAHD01000050">
    <property type="protein sequence ID" value="GAB96850.1"/>
    <property type="molecule type" value="Genomic_DNA"/>
</dbReference>
<dbReference type="Pfam" id="PF13508">
    <property type="entry name" value="Acetyltransf_7"/>
    <property type="match status" value="1"/>
</dbReference>
<dbReference type="PANTHER" id="PTHR43877">
    <property type="entry name" value="AMINOALKYLPHOSPHONATE N-ACETYLTRANSFERASE-RELATED-RELATED"/>
    <property type="match status" value="1"/>
</dbReference>
<dbReference type="CDD" id="cd04301">
    <property type="entry name" value="NAT_SF"/>
    <property type="match status" value="1"/>
</dbReference>
<dbReference type="RefSeq" id="WP_006593382.1">
    <property type="nucleotide sequence ID" value="NZ_BAHD01000050.1"/>
</dbReference>
<dbReference type="Proteomes" id="UP000008366">
    <property type="component" value="Unassembled WGS sequence"/>
</dbReference>
<keyword evidence="2" id="KW-0012">Acyltransferase</keyword>
<dbReference type="InterPro" id="IPR016181">
    <property type="entry name" value="Acyl_CoA_acyltransferase"/>
</dbReference>
<gene>
    <name evidence="4" type="ORF">KILIM_050_00320</name>
</gene>
<dbReference type="GO" id="GO:0016747">
    <property type="term" value="F:acyltransferase activity, transferring groups other than amino-acyl groups"/>
    <property type="evidence" value="ECO:0007669"/>
    <property type="project" value="InterPro"/>
</dbReference>
<keyword evidence="1" id="KW-0808">Transferase</keyword>
<reference evidence="4 5" key="1">
    <citation type="submission" date="2012-08" db="EMBL/GenBank/DDBJ databases">
        <title>Whole genome shotgun sequence of Kineosphaera limosa NBRC 100340.</title>
        <authorList>
            <person name="Yoshida I."/>
            <person name="Isaki S."/>
            <person name="Hosoyama A."/>
            <person name="Tsuchikane K."/>
            <person name="Katsumata H."/>
            <person name="Ando Y."/>
            <person name="Ohji S."/>
            <person name="Hamada M."/>
            <person name="Tamura T."/>
            <person name="Yamazoe A."/>
            <person name="Yamazaki S."/>
            <person name="Fujita N."/>
        </authorList>
    </citation>
    <scope>NUCLEOTIDE SEQUENCE [LARGE SCALE GENOMIC DNA]</scope>
    <source>
        <strain evidence="4 5">NBRC 100340</strain>
    </source>
</reference>
<evidence type="ECO:0000313" key="5">
    <source>
        <dbReference type="Proteomes" id="UP000008366"/>
    </source>
</evidence>
<protein>
    <recommendedName>
        <fullName evidence="3">N-acetyltransferase domain-containing protein</fullName>
    </recommendedName>
</protein>
<dbReference type="AlphaFoldDB" id="K6WC77"/>
<evidence type="ECO:0000313" key="4">
    <source>
        <dbReference type="EMBL" id="GAB96850.1"/>
    </source>
</evidence>
<dbReference type="SUPFAM" id="SSF55729">
    <property type="entry name" value="Acyl-CoA N-acyltransferases (Nat)"/>
    <property type="match status" value="1"/>
</dbReference>
<dbReference type="STRING" id="1184609.KILIM_050_00320"/>
<dbReference type="Gene3D" id="3.40.630.30">
    <property type="match status" value="1"/>
</dbReference>
<sequence length="162" mass="18152">MNSDNRAMIRVREADGNDLDAVVEIGRRTWPATNGELYDPDFVPLFLDKWWTKDACIPSIRAGRTMVAQAGDEVVGMASYGPLEGRQIVWKLYVLPDWQGRGVGGQLLGAVLERIGHQPTFMSFAAGNDSAARFTRSVGFVEDHREPQTDMPDLVWMRRDPT</sequence>
<feature type="domain" description="N-acetyltransferase" evidence="3">
    <location>
        <begin position="9"/>
        <end position="162"/>
    </location>
</feature>
<evidence type="ECO:0000256" key="1">
    <source>
        <dbReference type="ARBA" id="ARBA00022679"/>
    </source>
</evidence>
<keyword evidence="5" id="KW-1185">Reference proteome</keyword>
<proteinExistence type="predicted"/>
<dbReference type="InterPro" id="IPR000182">
    <property type="entry name" value="GNAT_dom"/>
</dbReference>
<evidence type="ECO:0000259" key="3">
    <source>
        <dbReference type="PROSITE" id="PS51186"/>
    </source>
</evidence>
<dbReference type="eggNOG" id="COG1247">
    <property type="taxonomic scope" value="Bacteria"/>
</dbReference>
<name>K6WC77_9MICO</name>
<dbReference type="InterPro" id="IPR050832">
    <property type="entry name" value="Bact_Acetyltransf"/>
</dbReference>